<feature type="compositionally biased region" description="Basic and acidic residues" evidence="1">
    <location>
        <begin position="351"/>
        <end position="361"/>
    </location>
</feature>
<keyword evidence="3" id="KW-1185">Reference proteome</keyword>
<feature type="region of interest" description="Disordered" evidence="1">
    <location>
        <begin position="265"/>
        <end position="289"/>
    </location>
</feature>
<sequence>AGRDQLILDAVDASPVDLADFDCRFHSLRAGSVELRGGHCKFSDPPRGSWARFDVEVTAGELGISTIYDEAQRRRAPVAPDEVLVDATVDDAAGAPGGARVLDGARAPQLHGGRVAMSPRVDNGNTVSLSADALNERPPALAAELGRGRPRWNELERAQPGPSNPRPRPRWQTGAPATQPAAGLEAARDAPPRRAGALTAALAAAEEHGQQVHCFSALRPGLSAFGDCRDFEGSGPPGPVVRLPPGAAAERRAAAGLIFLACDRRRRTSPGSPTAPPGTGARGRGRQRCVAADAPGDLDPEICPGRAAGMVEASGDFDAGPGPGPRRAVARRRRVELEIGAPPAALPDEPLAPRRRQELRRGAWPQHPRHTRARDARAAAAAMPRAAADSSSRGKE</sequence>
<organism evidence="2 3">
    <name type="scientific">Prorocentrum cordatum</name>
    <dbReference type="NCBI Taxonomy" id="2364126"/>
    <lineage>
        <taxon>Eukaryota</taxon>
        <taxon>Sar</taxon>
        <taxon>Alveolata</taxon>
        <taxon>Dinophyceae</taxon>
        <taxon>Prorocentrales</taxon>
        <taxon>Prorocentraceae</taxon>
        <taxon>Prorocentrum</taxon>
    </lineage>
</organism>
<evidence type="ECO:0000313" key="3">
    <source>
        <dbReference type="Proteomes" id="UP001189429"/>
    </source>
</evidence>
<dbReference type="EMBL" id="CAUYUJ010015271">
    <property type="protein sequence ID" value="CAK0851795.1"/>
    <property type="molecule type" value="Genomic_DNA"/>
</dbReference>
<reference evidence="2" key="1">
    <citation type="submission" date="2023-10" db="EMBL/GenBank/DDBJ databases">
        <authorList>
            <person name="Chen Y."/>
            <person name="Shah S."/>
            <person name="Dougan E. K."/>
            <person name="Thang M."/>
            <person name="Chan C."/>
        </authorList>
    </citation>
    <scope>NUCLEOTIDE SEQUENCE [LARGE SCALE GENOMIC DNA]</scope>
</reference>
<accession>A0ABN9TZH4</accession>
<feature type="non-terminal residue" evidence="2">
    <location>
        <position position="1"/>
    </location>
</feature>
<protein>
    <submittedName>
        <fullName evidence="2">Uncharacterized protein</fullName>
    </submittedName>
</protein>
<comment type="caution">
    <text evidence="2">The sequence shown here is derived from an EMBL/GenBank/DDBJ whole genome shotgun (WGS) entry which is preliminary data.</text>
</comment>
<feature type="region of interest" description="Disordered" evidence="1">
    <location>
        <begin position="143"/>
        <end position="193"/>
    </location>
</feature>
<name>A0ABN9TZH4_9DINO</name>
<evidence type="ECO:0000313" key="2">
    <source>
        <dbReference type="EMBL" id="CAK0851795.1"/>
    </source>
</evidence>
<proteinExistence type="predicted"/>
<gene>
    <name evidence="2" type="ORF">PCOR1329_LOCUS43853</name>
</gene>
<feature type="non-terminal residue" evidence="2">
    <location>
        <position position="396"/>
    </location>
</feature>
<feature type="region of interest" description="Disordered" evidence="1">
    <location>
        <begin position="338"/>
        <end position="396"/>
    </location>
</feature>
<evidence type="ECO:0000256" key="1">
    <source>
        <dbReference type="SAM" id="MobiDB-lite"/>
    </source>
</evidence>
<dbReference type="Proteomes" id="UP001189429">
    <property type="component" value="Unassembled WGS sequence"/>
</dbReference>
<feature type="compositionally biased region" description="Low complexity" evidence="1">
    <location>
        <begin position="378"/>
        <end position="396"/>
    </location>
</feature>